<evidence type="ECO:0000313" key="1">
    <source>
        <dbReference type="EMBL" id="CAH2066273.1"/>
    </source>
</evidence>
<evidence type="ECO:0000313" key="2">
    <source>
        <dbReference type="Proteomes" id="UP000837857"/>
    </source>
</evidence>
<feature type="non-terminal residue" evidence="1">
    <location>
        <position position="93"/>
    </location>
</feature>
<reference evidence="1" key="1">
    <citation type="submission" date="2022-03" db="EMBL/GenBank/DDBJ databases">
        <authorList>
            <person name="Martin H S."/>
        </authorList>
    </citation>
    <scope>NUCLEOTIDE SEQUENCE</scope>
</reference>
<gene>
    <name evidence="1" type="ORF">IPOD504_LOCUS13357</name>
</gene>
<evidence type="ECO:0008006" key="3">
    <source>
        <dbReference type="Google" id="ProtNLM"/>
    </source>
</evidence>
<dbReference type="Proteomes" id="UP000837857">
    <property type="component" value="Chromosome 4"/>
</dbReference>
<protein>
    <recommendedName>
        <fullName evidence="3">Secreted protein</fullName>
    </recommendedName>
</protein>
<keyword evidence="2" id="KW-1185">Reference proteome</keyword>
<accession>A0ABN8IXA2</accession>
<organism evidence="1 2">
    <name type="scientific">Iphiclides podalirius</name>
    <name type="common">scarce swallowtail</name>
    <dbReference type="NCBI Taxonomy" id="110791"/>
    <lineage>
        <taxon>Eukaryota</taxon>
        <taxon>Metazoa</taxon>
        <taxon>Ecdysozoa</taxon>
        <taxon>Arthropoda</taxon>
        <taxon>Hexapoda</taxon>
        <taxon>Insecta</taxon>
        <taxon>Pterygota</taxon>
        <taxon>Neoptera</taxon>
        <taxon>Endopterygota</taxon>
        <taxon>Lepidoptera</taxon>
        <taxon>Glossata</taxon>
        <taxon>Ditrysia</taxon>
        <taxon>Papilionoidea</taxon>
        <taxon>Papilionidae</taxon>
        <taxon>Papilioninae</taxon>
        <taxon>Iphiclides</taxon>
    </lineage>
</organism>
<proteinExistence type="predicted"/>
<name>A0ABN8IXA2_9NEOP</name>
<sequence>MLVRSVLSVVAAGGPAAHCERGPIRRTRLRESSFTCIILMEPLWPDVLCRVQTRIRRSGLWEMCRCISAPPLPQSAARLGIKWRKGPVTIWRV</sequence>
<dbReference type="EMBL" id="OW152816">
    <property type="protein sequence ID" value="CAH2066273.1"/>
    <property type="molecule type" value="Genomic_DNA"/>
</dbReference>